<comment type="caution">
    <text evidence="1">The sequence shown here is derived from an EMBL/GenBank/DDBJ whole genome shotgun (WGS) entry which is preliminary data.</text>
</comment>
<name>A0ABP0IZN3_9DINO</name>
<dbReference type="EMBL" id="CAXAMM010005524">
    <property type="protein sequence ID" value="CAK9007556.1"/>
    <property type="molecule type" value="Genomic_DNA"/>
</dbReference>
<evidence type="ECO:0000313" key="1">
    <source>
        <dbReference type="EMBL" id="CAK9007556.1"/>
    </source>
</evidence>
<organism evidence="1 2">
    <name type="scientific">Durusdinium trenchii</name>
    <dbReference type="NCBI Taxonomy" id="1381693"/>
    <lineage>
        <taxon>Eukaryota</taxon>
        <taxon>Sar</taxon>
        <taxon>Alveolata</taxon>
        <taxon>Dinophyceae</taxon>
        <taxon>Suessiales</taxon>
        <taxon>Symbiodiniaceae</taxon>
        <taxon>Durusdinium</taxon>
    </lineage>
</organism>
<reference evidence="1 2" key="1">
    <citation type="submission" date="2024-02" db="EMBL/GenBank/DDBJ databases">
        <authorList>
            <person name="Chen Y."/>
            <person name="Shah S."/>
            <person name="Dougan E. K."/>
            <person name="Thang M."/>
            <person name="Chan C."/>
        </authorList>
    </citation>
    <scope>NUCLEOTIDE SEQUENCE [LARGE SCALE GENOMIC DNA]</scope>
</reference>
<proteinExistence type="predicted"/>
<sequence length="352" mass="40305">MSCAWVRAWKANRMAVVLSQGVFLDDYSQALLDVPLGPAANLLDSLTDEDKNWMQEQFHGAKSAMCQRFLQTYGFWKDLPWSICSIGLPLFYNSDTMPESVLQATLQAARSQANACMQRWDRGRARDRNLTQMAKQFLDPRRKSNFRTSLEEFTAGGRMQDSLAKACISYTSALTSMQQLEAQHRYLAQHVGKGRAALPASTCAFLRRRTNSDLFQDQFRKRVDKYLSKTGSIITMTEWNSRSELLGYVYGFSLQSLHGDTSEMAFDLEQVKCQLRSSAPTDQIDDHDRSVWTQHLKARMRPGQFYRVSKTNQELVLQVLHLQPDKRMYVQRICCLGEDAWKHCVAVNILAV</sequence>
<evidence type="ECO:0000313" key="2">
    <source>
        <dbReference type="Proteomes" id="UP001642464"/>
    </source>
</evidence>
<gene>
    <name evidence="1" type="ORF">SCF082_LOCUS9507</name>
</gene>
<accession>A0ABP0IZN3</accession>
<dbReference type="Proteomes" id="UP001642464">
    <property type="component" value="Unassembled WGS sequence"/>
</dbReference>
<keyword evidence="2" id="KW-1185">Reference proteome</keyword>
<protein>
    <submittedName>
        <fullName evidence="1">Uncharacterized protein RSN1</fullName>
    </submittedName>
</protein>